<dbReference type="InterPro" id="IPR006015">
    <property type="entry name" value="Universal_stress_UspA"/>
</dbReference>
<dbReference type="Gene3D" id="3.40.50.620">
    <property type="entry name" value="HUPs"/>
    <property type="match status" value="2"/>
</dbReference>
<protein>
    <submittedName>
        <fullName evidence="3">Nucleotide-binding universal stress UspA family protein</fullName>
    </submittedName>
</protein>
<dbReference type="CDD" id="cd00293">
    <property type="entry name" value="USP-like"/>
    <property type="match status" value="1"/>
</dbReference>
<organism evidence="3 4">
    <name type="scientific">Brevibacterium celere</name>
    <dbReference type="NCBI Taxonomy" id="225845"/>
    <lineage>
        <taxon>Bacteria</taxon>
        <taxon>Bacillati</taxon>
        <taxon>Actinomycetota</taxon>
        <taxon>Actinomycetes</taxon>
        <taxon>Micrococcales</taxon>
        <taxon>Brevibacteriaceae</taxon>
        <taxon>Brevibacterium</taxon>
    </lineage>
</organism>
<keyword evidence="4" id="KW-1185">Reference proteome</keyword>
<dbReference type="Proteomes" id="UP000253509">
    <property type="component" value="Unassembled WGS sequence"/>
</dbReference>
<name>A0A366ID48_9MICO</name>
<sequence>MSHTIIVGIDGSSNSQGAVQWAIKHAQLSSAEIRLVAAYTVPGVNMSQADIVYPVDFDSAVKDATRQLAEATAETVRESGVHVSTVIAPGDASGVMVENSKSAELAVIGARGRGGFKGRLLGSVALAMPAHAHCPTVVIPSTWPDRPEPEHNAPIDLPVRATGARQTTDDEGRVHPDFSGEIVAGIDPFETDSPVLREAALQAKLYGQPLHLVGITATHILSPEWMPSETHLQKLYDEAAAQRELSVATLADEFPEVEVRWSIFDSPATEVLVAASHSAELLLVGSRGRGGFVATLLGSTSQSVLAHSVCPVRVVRVPRRKSAHR</sequence>
<feature type="domain" description="UspA" evidence="2">
    <location>
        <begin position="1"/>
        <end position="140"/>
    </location>
</feature>
<dbReference type="RefSeq" id="WP_113905553.1">
    <property type="nucleotide sequence ID" value="NZ_QNSB01000017.1"/>
</dbReference>
<dbReference type="AlphaFoldDB" id="A0A366ID48"/>
<reference evidence="3 4" key="1">
    <citation type="submission" date="2018-06" db="EMBL/GenBank/DDBJ databases">
        <title>Freshwater and sediment microbial communities from various areas in North America, analyzing microbe dynamics in response to fracking.</title>
        <authorList>
            <person name="Lamendella R."/>
        </authorList>
    </citation>
    <scope>NUCLEOTIDE SEQUENCE [LARGE SCALE GENOMIC DNA]</scope>
    <source>
        <strain evidence="3 4">3b_TX</strain>
    </source>
</reference>
<comment type="similarity">
    <text evidence="1">Belongs to the universal stress protein A family.</text>
</comment>
<dbReference type="Pfam" id="PF00582">
    <property type="entry name" value="Usp"/>
    <property type="match status" value="2"/>
</dbReference>
<dbReference type="PRINTS" id="PR01438">
    <property type="entry name" value="UNVRSLSTRESS"/>
</dbReference>
<evidence type="ECO:0000313" key="3">
    <source>
        <dbReference type="EMBL" id="RBP68589.1"/>
    </source>
</evidence>
<proteinExistence type="inferred from homology"/>
<evidence type="ECO:0000313" key="4">
    <source>
        <dbReference type="Proteomes" id="UP000253509"/>
    </source>
</evidence>
<dbReference type="PANTHER" id="PTHR46268:SF6">
    <property type="entry name" value="UNIVERSAL STRESS PROTEIN UP12"/>
    <property type="match status" value="1"/>
</dbReference>
<feature type="domain" description="UspA" evidence="2">
    <location>
        <begin position="182"/>
        <end position="316"/>
    </location>
</feature>
<accession>A0A366ID48</accession>
<evidence type="ECO:0000256" key="1">
    <source>
        <dbReference type="ARBA" id="ARBA00008791"/>
    </source>
</evidence>
<dbReference type="EMBL" id="QNSB01000017">
    <property type="protein sequence ID" value="RBP68589.1"/>
    <property type="molecule type" value="Genomic_DNA"/>
</dbReference>
<dbReference type="PANTHER" id="PTHR46268">
    <property type="entry name" value="STRESS RESPONSE PROTEIN NHAX"/>
    <property type="match status" value="1"/>
</dbReference>
<gene>
    <name evidence="3" type="ORF">DFO65_11713</name>
</gene>
<dbReference type="InterPro" id="IPR006016">
    <property type="entry name" value="UspA"/>
</dbReference>
<dbReference type="InterPro" id="IPR014729">
    <property type="entry name" value="Rossmann-like_a/b/a_fold"/>
</dbReference>
<comment type="caution">
    <text evidence="3">The sequence shown here is derived from an EMBL/GenBank/DDBJ whole genome shotgun (WGS) entry which is preliminary data.</text>
</comment>
<dbReference type="SUPFAM" id="SSF52402">
    <property type="entry name" value="Adenine nucleotide alpha hydrolases-like"/>
    <property type="match status" value="2"/>
</dbReference>
<evidence type="ECO:0000259" key="2">
    <source>
        <dbReference type="Pfam" id="PF00582"/>
    </source>
</evidence>